<keyword evidence="3 6" id="KW-0012">Acyltransferase</keyword>
<keyword evidence="4" id="KW-1133">Transmembrane helix</keyword>
<dbReference type="GO" id="GO:0006654">
    <property type="term" value="P:phosphatidic acid biosynthetic process"/>
    <property type="evidence" value="ECO:0007669"/>
    <property type="project" value="TreeGrafter"/>
</dbReference>
<comment type="pathway">
    <text evidence="1">Lipid metabolism.</text>
</comment>
<keyword evidence="7" id="KW-1185">Reference proteome</keyword>
<evidence type="ECO:0000259" key="5">
    <source>
        <dbReference type="SMART" id="SM00563"/>
    </source>
</evidence>
<evidence type="ECO:0000256" key="3">
    <source>
        <dbReference type="ARBA" id="ARBA00023315"/>
    </source>
</evidence>
<dbReference type="SMART" id="SM00563">
    <property type="entry name" value="PlsC"/>
    <property type="match status" value="1"/>
</dbReference>
<organism evidence="6 7">
    <name type="scientific">Marivita hallyeonensis</name>
    <dbReference type="NCBI Taxonomy" id="996342"/>
    <lineage>
        <taxon>Bacteria</taxon>
        <taxon>Pseudomonadati</taxon>
        <taxon>Pseudomonadota</taxon>
        <taxon>Alphaproteobacteria</taxon>
        <taxon>Rhodobacterales</taxon>
        <taxon>Roseobacteraceae</taxon>
        <taxon>Marivita</taxon>
    </lineage>
</organism>
<keyword evidence="4" id="KW-0812">Transmembrane</keyword>
<evidence type="ECO:0000313" key="6">
    <source>
        <dbReference type="EMBL" id="SHH91229.1"/>
    </source>
</evidence>
<dbReference type="PANTHER" id="PTHR10434:SF40">
    <property type="entry name" value="1-ACYL-SN-GLYCEROL-3-PHOSPHATE ACYLTRANSFERASE"/>
    <property type="match status" value="1"/>
</dbReference>
<dbReference type="Proteomes" id="UP000184221">
    <property type="component" value="Unassembled WGS sequence"/>
</dbReference>
<dbReference type="OrthoDB" id="5290997at2"/>
<keyword evidence="4" id="KW-0472">Membrane</keyword>
<dbReference type="InterPro" id="IPR002123">
    <property type="entry name" value="Plipid/glycerol_acylTrfase"/>
</dbReference>
<dbReference type="EMBL" id="FQXC01000005">
    <property type="protein sequence ID" value="SHH91229.1"/>
    <property type="molecule type" value="Genomic_DNA"/>
</dbReference>
<feature type="transmembrane region" description="Helical" evidence="4">
    <location>
        <begin position="12"/>
        <end position="34"/>
    </location>
</feature>
<dbReference type="AlphaFoldDB" id="A0A1M5WUF8"/>
<dbReference type="SUPFAM" id="SSF69593">
    <property type="entry name" value="Glycerol-3-phosphate (1)-acyltransferase"/>
    <property type="match status" value="1"/>
</dbReference>
<keyword evidence="2 6" id="KW-0808">Transferase</keyword>
<accession>A0A1M5WUF8</accession>
<evidence type="ECO:0000313" key="7">
    <source>
        <dbReference type="Proteomes" id="UP000184221"/>
    </source>
</evidence>
<protein>
    <submittedName>
        <fullName evidence="6">1-acyl-sn-glycerol-3-phosphate acyltransferase</fullName>
    </submittedName>
</protein>
<sequence>MAYAIQWVRSLIFVVLIYVSIAVVGIVLFPWAVFSRRGARTACMTVCRIVRWLGPWLVGLKTEIRGTPPDYECLVASKHQSFLDVFLVFSALPAGKFIMKRILMYAPIVGQYGLRIGCIPVDRGKRGAAIKKMVDAVSKGTAIPGQLIIYPQGTRIAPGVKAPYKVGTAVLYEQLGQPCVPVAANVGLFWPKRGIYRKPGTAVVEFLEPIQPGLPRDEFLTLLEERIETASNKLNEEAGFHAPH</sequence>
<dbReference type="STRING" id="996342.SAMN05443551_3530"/>
<proteinExistence type="predicted"/>
<dbReference type="GO" id="GO:0003841">
    <property type="term" value="F:1-acylglycerol-3-phosphate O-acyltransferase activity"/>
    <property type="evidence" value="ECO:0007669"/>
    <property type="project" value="TreeGrafter"/>
</dbReference>
<dbReference type="RefSeq" id="WP_072779408.1">
    <property type="nucleotide sequence ID" value="NZ_FQXC01000005.1"/>
</dbReference>
<gene>
    <name evidence="6" type="ORF">SAMN05443551_3530</name>
</gene>
<dbReference type="PANTHER" id="PTHR10434">
    <property type="entry name" value="1-ACYL-SN-GLYCEROL-3-PHOSPHATE ACYLTRANSFERASE"/>
    <property type="match status" value="1"/>
</dbReference>
<evidence type="ECO:0000256" key="2">
    <source>
        <dbReference type="ARBA" id="ARBA00022679"/>
    </source>
</evidence>
<evidence type="ECO:0000256" key="1">
    <source>
        <dbReference type="ARBA" id="ARBA00005189"/>
    </source>
</evidence>
<dbReference type="Pfam" id="PF01553">
    <property type="entry name" value="Acyltransferase"/>
    <property type="match status" value="1"/>
</dbReference>
<evidence type="ECO:0000256" key="4">
    <source>
        <dbReference type="SAM" id="Phobius"/>
    </source>
</evidence>
<feature type="domain" description="Phospholipid/glycerol acyltransferase" evidence="5">
    <location>
        <begin position="73"/>
        <end position="187"/>
    </location>
</feature>
<reference evidence="6 7" key="1">
    <citation type="submission" date="2016-11" db="EMBL/GenBank/DDBJ databases">
        <authorList>
            <person name="Jaros S."/>
            <person name="Januszkiewicz K."/>
            <person name="Wedrychowicz H."/>
        </authorList>
    </citation>
    <scope>NUCLEOTIDE SEQUENCE [LARGE SCALE GENOMIC DNA]</scope>
    <source>
        <strain evidence="6 7">DSM 29431</strain>
    </source>
</reference>
<dbReference type="CDD" id="cd07989">
    <property type="entry name" value="LPLAT_AGPAT-like"/>
    <property type="match status" value="1"/>
</dbReference>
<name>A0A1M5WUF8_9RHOB</name>